<evidence type="ECO:0008006" key="3">
    <source>
        <dbReference type="Google" id="ProtNLM"/>
    </source>
</evidence>
<gene>
    <name evidence="1" type="ORF">AAEO58_10270</name>
</gene>
<evidence type="ECO:0000313" key="1">
    <source>
        <dbReference type="EMBL" id="MEL1248428.1"/>
    </source>
</evidence>
<dbReference type="Gene3D" id="1.10.530.10">
    <property type="match status" value="1"/>
</dbReference>
<protein>
    <recommendedName>
        <fullName evidence="3">Transglycosylase SLT domain-containing protein</fullName>
    </recommendedName>
</protein>
<name>A0ABU9I7N0_9FLAO</name>
<accession>A0ABU9I7N0</accession>
<dbReference type="InterPro" id="IPR023346">
    <property type="entry name" value="Lysozyme-like_dom_sf"/>
</dbReference>
<proteinExistence type="predicted"/>
<dbReference type="RefSeq" id="WP_341683314.1">
    <property type="nucleotide sequence ID" value="NZ_JBBYHT010000004.1"/>
</dbReference>
<keyword evidence="2" id="KW-1185">Reference proteome</keyword>
<sequence>MISSQFTKLLSEAQIDKVIEVCNDLDINPNWLLAVMYFESGKTFSPSKTNSIGSVGLIQFTRDKAGVNYKTINGKRYLLSDLAKMSFSEQMNVVKEYYREVIRTTKKVPESFVDTYLVTFFPLAVGKDDDFIFQTKGLSASLIAKQNPIFAKDGVVKKKYVIDMFKKWYGSIFSEIDVKKKLLTQCPHCKKYF</sequence>
<dbReference type="Proteomes" id="UP001393056">
    <property type="component" value="Unassembled WGS sequence"/>
</dbReference>
<evidence type="ECO:0000313" key="2">
    <source>
        <dbReference type="Proteomes" id="UP001393056"/>
    </source>
</evidence>
<dbReference type="EMBL" id="JBBYHT010000004">
    <property type="protein sequence ID" value="MEL1248428.1"/>
    <property type="molecule type" value="Genomic_DNA"/>
</dbReference>
<organism evidence="1 2">
    <name type="scientific">Flavobacterium helocola</name>
    <dbReference type="NCBI Taxonomy" id="3139139"/>
    <lineage>
        <taxon>Bacteria</taxon>
        <taxon>Pseudomonadati</taxon>
        <taxon>Bacteroidota</taxon>
        <taxon>Flavobacteriia</taxon>
        <taxon>Flavobacteriales</taxon>
        <taxon>Flavobacteriaceae</taxon>
        <taxon>Flavobacterium</taxon>
    </lineage>
</organism>
<reference evidence="1 2" key="1">
    <citation type="submission" date="2024-04" db="EMBL/GenBank/DDBJ databases">
        <title>Flavobacterium sp. DGU41 16S ribosomal RNA gene Genome sequencing and assembly.</title>
        <authorList>
            <person name="Park S."/>
        </authorList>
    </citation>
    <scope>NUCLEOTIDE SEQUENCE [LARGE SCALE GENOMIC DNA]</scope>
    <source>
        <strain evidence="1 2">DGU41</strain>
    </source>
</reference>
<comment type="caution">
    <text evidence="1">The sequence shown here is derived from an EMBL/GenBank/DDBJ whole genome shotgun (WGS) entry which is preliminary data.</text>
</comment>
<dbReference type="SUPFAM" id="SSF53955">
    <property type="entry name" value="Lysozyme-like"/>
    <property type="match status" value="1"/>
</dbReference>